<reference evidence="3 4" key="1">
    <citation type="submission" date="2020-03" db="EMBL/GenBank/DDBJ databases">
        <title>Salinimicrobium sp. nov, isolated from SCS.</title>
        <authorList>
            <person name="Cao W.R."/>
        </authorList>
    </citation>
    <scope>NUCLEOTIDE SEQUENCE [LARGE SCALE GENOMIC DNA]</scope>
    <source>
        <strain evidence="4">J15B91</strain>
    </source>
</reference>
<feature type="transmembrane region" description="Helical" evidence="2">
    <location>
        <begin position="65"/>
        <end position="82"/>
    </location>
</feature>
<keyword evidence="2" id="KW-0472">Membrane</keyword>
<accession>A0ABX1CZY8</accession>
<dbReference type="Proteomes" id="UP000703674">
    <property type="component" value="Unassembled WGS sequence"/>
</dbReference>
<keyword evidence="2" id="KW-0812">Transmembrane</keyword>
<evidence type="ECO:0000313" key="3">
    <source>
        <dbReference type="EMBL" id="NJW53830.1"/>
    </source>
</evidence>
<keyword evidence="4" id="KW-1185">Reference proteome</keyword>
<dbReference type="EMBL" id="JAAVJR010000008">
    <property type="protein sequence ID" value="NJW53830.1"/>
    <property type="molecule type" value="Genomic_DNA"/>
</dbReference>
<protein>
    <submittedName>
        <fullName evidence="3">Uncharacterized protein</fullName>
    </submittedName>
</protein>
<evidence type="ECO:0000313" key="4">
    <source>
        <dbReference type="Proteomes" id="UP000703674"/>
    </source>
</evidence>
<proteinExistence type="predicted"/>
<name>A0ABX1CZY8_9FLAO</name>
<sequence>MEREVRYLILLAALLGNFHLAIAQELSTPPPEPMMTTEGPSRTGCGEGGTSPPPPVGLCLPINDYLLPLFASGVLLGGISLLKLNRKEAPKSSVL</sequence>
<organism evidence="3 4">
    <name type="scientific">Salinimicrobium oceani</name>
    <dbReference type="NCBI Taxonomy" id="2722702"/>
    <lineage>
        <taxon>Bacteria</taxon>
        <taxon>Pseudomonadati</taxon>
        <taxon>Bacteroidota</taxon>
        <taxon>Flavobacteriia</taxon>
        <taxon>Flavobacteriales</taxon>
        <taxon>Flavobacteriaceae</taxon>
        <taxon>Salinimicrobium</taxon>
    </lineage>
</organism>
<comment type="caution">
    <text evidence="3">The sequence shown here is derived from an EMBL/GenBank/DDBJ whole genome shotgun (WGS) entry which is preliminary data.</text>
</comment>
<dbReference type="RefSeq" id="WP_168138937.1">
    <property type="nucleotide sequence ID" value="NZ_JAAVJR010000008.1"/>
</dbReference>
<keyword evidence="2" id="KW-1133">Transmembrane helix</keyword>
<feature type="region of interest" description="Disordered" evidence="1">
    <location>
        <begin position="27"/>
        <end position="51"/>
    </location>
</feature>
<evidence type="ECO:0000256" key="2">
    <source>
        <dbReference type="SAM" id="Phobius"/>
    </source>
</evidence>
<evidence type="ECO:0000256" key="1">
    <source>
        <dbReference type="SAM" id="MobiDB-lite"/>
    </source>
</evidence>
<gene>
    <name evidence="3" type="ORF">HC175_12970</name>
</gene>